<organism evidence="2 3">
    <name type="scientific">Pseudoalteromonas galatheae</name>
    <dbReference type="NCBI Taxonomy" id="579562"/>
    <lineage>
        <taxon>Bacteria</taxon>
        <taxon>Pseudomonadati</taxon>
        <taxon>Pseudomonadota</taxon>
        <taxon>Gammaproteobacteria</taxon>
        <taxon>Alteromonadales</taxon>
        <taxon>Pseudoalteromonadaceae</taxon>
        <taxon>Pseudoalteromonas</taxon>
    </lineage>
</organism>
<sequence length="29" mass="3409">MLTCLELTSDFPIRLVMVLIVLFTSYFRS</sequence>
<keyword evidence="1" id="KW-0812">Transmembrane</keyword>
<protein>
    <submittedName>
        <fullName evidence="2">Uncharacterized protein</fullName>
    </submittedName>
</protein>
<comment type="caution">
    <text evidence="2">The sequence shown here is derived from an EMBL/GenBank/DDBJ whole genome shotgun (WGS) entry which is preliminary data.</text>
</comment>
<keyword evidence="3" id="KW-1185">Reference proteome</keyword>
<dbReference type="AlphaFoldDB" id="A0A8T6YU84"/>
<name>A0A8T6YU84_9GAMM</name>
<accession>A0A8T6YU84</accession>
<gene>
    <name evidence="2" type="ORF">CWC29_020590</name>
</gene>
<dbReference type="Proteomes" id="UP000307537">
    <property type="component" value="Unassembled WGS sequence"/>
</dbReference>
<evidence type="ECO:0000313" key="2">
    <source>
        <dbReference type="EMBL" id="NKC21183.1"/>
    </source>
</evidence>
<feature type="transmembrane region" description="Helical" evidence="1">
    <location>
        <begin position="12"/>
        <end position="28"/>
    </location>
</feature>
<keyword evidence="1" id="KW-1133">Transmembrane helix</keyword>
<reference evidence="2" key="1">
    <citation type="submission" date="2019-10" db="EMBL/GenBank/DDBJ databases">
        <authorList>
            <person name="Paulsen S."/>
        </authorList>
    </citation>
    <scope>NUCLEOTIDE SEQUENCE</scope>
    <source>
        <strain evidence="2">S4498</strain>
    </source>
</reference>
<proteinExistence type="predicted"/>
<keyword evidence="1" id="KW-0472">Membrane</keyword>
<evidence type="ECO:0000256" key="1">
    <source>
        <dbReference type="SAM" id="Phobius"/>
    </source>
</evidence>
<evidence type="ECO:0000313" key="3">
    <source>
        <dbReference type="Proteomes" id="UP000307537"/>
    </source>
</evidence>
<dbReference type="EMBL" id="PNCO02000002">
    <property type="protein sequence ID" value="NKC21183.1"/>
    <property type="molecule type" value="Genomic_DNA"/>
</dbReference>